<keyword evidence="7 9" id="KW-0067">ATP-binding</keyword>
<dbReference type="PROSITE" id="PS51163">
    <property type="entry name" value="YRDC"/>
    <property type="match status" value="1"/>
</dbReference>
<comment type="similarity">
    <text evidence="9">Belongs to the SUA5 family. TsaC subfamily.</text>
</comment>
<dbReference type="SUPFAM" id="SSF55821">
    <property type="entry name" value="YrdC/RibB"/>
    <property type="match status" value="1"/>
</dbReference>
<evidence type="ECO:0000256" key="5">
    <source>
        <dbReference type="ARBA" id="ARBA00022695"/>
    </source>
</evidence>
<dbReference type="FunFam" id="3.90.870.10:FF:000004">
    <property type="entry name" value="Threonylcarbamoyl-AMP synthase"/>
    <property type="match status" value="1"/>
</dbReference>
<dbReference type="Gene3D" id="3.90.870.10">
    <property type="entry name" value="DHBP synthase"/>
    <property type="match status" value="1"/>
</dbReference>
<keyword evidence="6 9" id="KW-0547">Nucleotide-binding</keyword>
<comment type="catalytic activity">
    <reaction evidence="8 9">
        <text>L-threonine + hydrogencarbonate + ATP = L-threonylcarbamoyladenylate + diphosphate + H2O</text>
        <dbReference type="Rhea" id="RHEA:36407"/>
        <dbReference type="ChEBI" id="CHEBI:15377"/>
        <dbReference type="ChEBI" id="CHEBI:17544"/>
        <dbReference type="ChEBI" id="CHEBI:30616"/>
        <dbReference type="ChEBI" id="CHEBI:33019"/>
        <dbReference type="ChEBI" id="CHEBI:57926"/>
        <dbReference type="ChEBI" id="CHEBI:73682"/>
        <dbReference type="EC" id="2.7.7.87"/>
    </reaction>
</comment>
<dbReference type="InterPro" id="IPR023535">
    <property type="entry name" value="TC-AMP_synthase"/>
</dbReference>
<dbReference type="GO" id="GO:0005737">
    <property type="term" value="C:cytoplasm"/>
    <property type="evidence" value="ECO:0007669"/>
    <property type="project" value="UniProtKB-SubCell"/>
</dbReference>
<dbReference type="Pfam" id="PF01300">
    <property type="entry name" value="Sua5_yciO_yrdC"/>
    <property type="match status" value="1"/>
</dbReference>
<evidence type="ECO:0000256" key="9">
    <source>
        <dbReference type="HAMAP-Rule" id="MF_01852"/>
    </source>
</evidence>
<feature type="domain" description="YrdC-like" evidence="10">
    <location>
        <begin position="6"/>
        <end position="187"/>
    </location>
</feature>
<name>A0A6P1DRW1_9GAMM</name>
<protein>
    <recommendedName>
        <fullName evidence="9">Threonylcarbamoyl-AMP synthase</fullName>
        <shortName evidence="9">TC-AMP synthase</shortName>
        <ecNumber evidence="9">2.7.7.87</ecNumber>
    </recommendedName>
    <alternativeName>
        <fullName evidence="9">L-threonylcarbamoyladenylate synthase</fullName>
    </alternativeName>
    <alternativeName>
        <fullName evidence="9">t(6)A37 threonylcarbamoyladenosine biosynthesis protein TsaC</fullName>
    </alternativeName>
    <alternativeName>
        <fullName evidence="9">tRNA threonylcarbamoyladenosine biosynthesis protein TsaC</fullName>
    </alternativeName>
</protein>
<evidence type="ECO:0000313" key="11">
    <source>
        <dbReference type="EMBL" id="NEX19661.1"/>
    </source>
</evidence>
<gene>
    <name evidence="9" type="primary">tsaC</name>
    <name evidence="11" type="ORF">G3480_04920</name>
</gene>
<evidence type="ECO:0000313" key="12">
    <source>
        <dbReference type="Proteomes" id="UP000471640"/>
    </source>
</evidence>
<dbReference type="AlphaFoldDB" id="A0A6P1DRW1"/>
<dbReference type="GO" id="GO:0006450">
    <property type="term" value="P:regulation of translational fidelity"/>
    <property type="evidence" value="ECO:0007669"/>
    <property type="project" value="TreeGrafter"/>
</dbReference>
<keyword evidence="5 9" id="KW-0548">Nucleotidyltransferase</keyword>
<dbReference type="InterPro" id="IPR006070">
    <property type="entry name" value="Sua5-like_dom"/>
</dbReference>
<comment type="caution">
    <text evidence="11">The sequence shown here is derived from an EMBL/GenBank/DDBJ whole genome shotgun (WGS) entry which is preliminary data.</text>
</comment>
<dbReference type="PANTHER" id="PTHR17490:SF18">
    <property type="entry name" value="THREONYLCARBAMOYL-AMP SYNTHASE"/>
    <property type="match status" value="1"/>
</dbReference>
<dbReference type="InterPro" id="IPR017945">
    <property type="entry name" value="DHBP_synth_RibB-like_a/b_dom"/>
</dbReference>
<evidence type="ECO:0000256" key="7">
    <source>
        <dbReference type="ARBA" id="ARBA00022840"/>
    </source>
</evidence>
<dbReference type="GO" id="GO:0000049">
    <property type="term" value="F:tRNA binding"/>
    <property type="evidence" value="ECO:0007669"/>
    <property type="project" value="TreeGrafter"/>
</dbReference>
<dbReference type="EC" id="2.7.7.87" evidence="9"/>
<reference evidence="12" key="1">
    <citation type="journal article" date="2020" name="Microbiol. Resour. Announc.">
        <title>Draft Genome Sequences of Thiorhodococcus mannitoliphagus and Thiorhodococcus minor, Purple Sulfur Photosynthetic Bacteria in the Gammaproteobacterial Family Chromatiaceae.</title>
        <authorList>
            <person name="Aviles F.A."/>
            <person name="Meyer T.E."/>
            <person name="Kyndt J.A."/>
        </authorList>
    </citation>
    <scope>NUCLEOTIDE SEQUENCE [LARGE SCALE GENOMIC DNA]</scope>
    <source>
        <strain evidence="12">DSM 18266</strain>
    </source>
</reference>
<comment type="function">
    <text evidence="9">Required for the formation of a threonylcarbamoyl group on adenosine at position 37 (t(6)A37) in tRNAs that read codons beginning with adenine. Catalyzes the conversion of L-threonine, HCO(3)(-)/CO(2) and ATP to give threonylcarbamoyl-AMP (TC-AMP) as the acyladenylate intermediate, with the release of diphosphate.</text>
</comment>
<evidence type="ECO:0000256" key="4">
    <source>
        <dbReference type="ARBA" id="ARBA00022694"/>
    </source>
</evidence>
<dbReference type="GO" id="GO:0005524">
    <property type="term" value="F:ATP binding"/>
    <property type="evidence" value="ECO:0007669"/>
    <property type="project" value="UniProtKB-UniRule"/>
</dbReference>
<dbReference type="GO" id="GO:0003725">
    <property type="term" value="F:double-stranded RNA binding"/>
    <property type="evidence" value="ECO:0007669"/>
    <property type="project" value="InterPro"/>
</dbReference>
<reference evidence="11 12" key="2">
    <citation type="submission" date="2020-02" db="EMBL/GenBank/DDBJ databases">
        <title>Genome sequences of Thiorhodococcus mannitoliphagus and Thiorhodococcus minor, purple sulfur photosynthetic bacteria in the gammaproteobacterial family, Chromatiaceae.</title>
        <authorList>
            <person name="Aviles F.A."/>
            <person name="Meyer T.E."/>
            <person name="Kyndt J.A."/>
        </authorList>
    </citation>
    <scope>NUCLEOTIDE SEQUENCE [LARGE SCALE GENOMIC DNA]</scope>
    <source>
        <strain evidence="11 12">DSM 18266</strain>
    </source>
</reference>
<sequence length="187" mass="20303">MLKASSHRLRLAARMLRQGGVIAYPTEAVYGLGCDPRNPLAIERLLAIKQRPASKGLILIAADMGQLAPFVDWLADGRMREIRESWPGPHTWLLPAKATTPSWLTGDFETLAVRMTAHPLAAALCRTFGGAIVSTSANRSDQPPARSALEVRRTLVAQLDYLLVGACQGANRPSVIRDGRTGRVIRA</sequence>
<dbReference type="InterPro" id="IPR050156">
    <property type="entry name" value="TC-AMP_synthase_SUA5"/>
</dbReference>
<proteinExistence type="inferred from homology"/>
<organism evidence="11 12">
    <name type="scientific">Thiorhodococcus mannitoliphagus</name>
    <dbReference type="NCBI Taxonomy" id="329406"/>
    <lineage>
        <taxon>Bacteria</taxon>
        <taxon>Pseudomonadati</taxon>
        <taxon>Pseudomonadota</taxon>
        <taxon>Gammaproteobacteria</taxon>
        <taxon>Chromatiales</taxon>
        <taxon>Chromatiaceae</taxon>
        <taxon>Thiorhodococcus</taxon>
    </lineage>
</organism>
<keyword evidence="12" id="KW-1185">Reference proteome</keyword>
<dbReference type="EMBL" id="JAAIJR010000013">
    <property type="protein sequence ID" value="NEX19661.1"/>
    <property type="molecule type" value="Genomic_DNA"/>
</dbReference>
<evidence type="ECO:0000259" key="10">
    <source>
        <dbReference type="PROSITE" id="PS51163"/>
    </source>
</evidence>
<dbReference type="Proteomes" id="UP000471640">
    <property type="component" value="Unassembled WGS sequence"/>
</dbReference>
<accession>A0A6P1DRW1</accession>
<dbReference type="HAMAP" id="MF_01852">
    <property type="entry name" value="TsaC"/>
    <property type="match status" value="1"/>
</dbReference>
<dbReference type="GO" id="GO:0061710">
    <property type="term" value="F:L-threonylcarbamoyladenylate synthase"/>
    <property type="evidence" value="ECO:0007669"/>
    <property type="project" value="UniProtKB-EC"/>
</dbReference>
<evidence type="ECO:0000256" key="1">
    <source>
        <dbReference type="ARBA" id="ARBA00004496"/>
    </source>
</evidence>
<evidence type="ECO:0000256" key="3">
    <source>
        <dbReference type="ARBA" id="ARBA00022679"/>
    </source>
</evidence>
<keyword evidence="2 9" id="KW-0963">Cytoplasm</keyword>
<keyword evidence="3 9" id="KW-0808">Transferase</keyword>
<evidence type="ECO:0000256" key="6">
    <source>
        <dbReference type="ARBA" id="ARBA00022741"/>
    </source>
</evidence>
<evidence type="ECO:0000256" key="2">
    <source>
        <dbReference type="ARBA" id="ARBA00022490"/>
    </source>
</evidence>
<comment type="subcellular location">
    <subcellularLocation>
        <location evidence="1 9">Cytoplasm</location>
    </subcellularLocation>
</comment>
<evidence type="ECO:0000256" key="8">
    <source>
        <dbReference type="ARBA" id="ARBA00048366"/>
    </source>
</evidence>
<dbReference type="GO" id="GO:0002949">
    <property type="term" value="P:tRNA threonylcarbamoyladenosine modification"/>
    <property type="evidence" value="ECO:0007669"/>
    <property type="project" value="UniProtKB-UniRule"/>
</dbReference>
<keyword evidence="4 9" id="KW-0819">tRNA processing</keyword>
<dbReference type="PANTHER" id="PTHR17490">
    <property type="entry name" value="SUA5"/>
    <property type="match status" value="1"/>
</dbReference>
<dbReference type="RefSeq" id="WP_164652561.1">
    <property type="nucleotide sequence ID" value="NZ_JAAIJR010000013.1"/>
</dbReference>